<keyword evidence="6 9" id="KW-0822">Tryptophan biosynthesis</keyword>
<protein>
    <recommendedName>
        <fullName evidence="4 9">N-(5'-phosphoribosyl)anthranilate isomerase</fullName>
        <shortName evidence="9">PRAI</shortName>
        <ecNumber evidence="3 9">5.3.1.24</ecNumber>
    </recommendedName>
</protein>
<evidence type="ECO:0000313" key="12">
    <source>
        <dbReference type="Proteomes" id="UP001601444"/>
    </source>
</evidence>
<evidence type="ECO:0000256" key="8">
    <source>
        <dbReference type="ARBA" id="ARBA00023235"/>
    </source>
</evidence>
<evidence type="ECO:0000256" key="6">
    <source>
        <dbReference type="ARBA" id="ARBA00022822"/>
    </source>
</evidence>
<dbReference type="GO" id="GO:0016853">
    <property type="term" value="F:isomerase activity"/>
    <property type="evidence" value="ECO:0007669"/>
    <property type="project" value="UniProtKB-KW"/>
</dbReference>
<evidence type="ECO:0000256" key="1">
    <source>
        <dbReference type="ARBA" id="ARBA00001164"/>
    </source>
</evidence>
<comment type="pathway">
    <text evidence="2 9">Amino-acid biosynthesis; L-tryptophan biosynthesis; L-tryptophan from chorismate: step 3/5.</text>
</comment>
<feature type="domain" description="N-(5'phosphoribosyl) anthranilate isomerase (PRAI)" evidence="10">
    <location>
        <begin position="3"/>
        <end position="195"/>
    </location>
</feature>
<evidence type="ECO:0000256" key="9">
    <source>
        <dbReference type="HAMAP-Rule" id="MF_00135"/>
    </source>
</evidence>
<gene>
    <name evidence="9" type="primary">trpF</name>
    <name evidence="11" type="ORF">ACFYTF_10665</name>
</gene>
<dbReference type="EC" id="5.3.1.24" evidence="3 9"/>
<dbReference type="PANTHER" id="PTHR42894">
    <property type="entry name" value="N-(5'-PHOSPHORIBOSYL)ANTHRANILATE ISOMERASE"/>
    <property type="match status" value="1"/>
</dbReference>
<evidence type="ECO:0000256" key="2">
    <source>
        <dbReference type="ARBA" id="ARBA00004664"/>
    </source>
</evidence>
<evidence type="ECO:0000259" key="10">
    <source>
        <dbReference type="Pfam" id="PF00697"/>
    </source>
</evidence>
<proteinExistence type="inferred from homology"/>
<evidence type="ECO:0000256" key="3">
    <source>
        <dbReference type="ARBA" id="ARBA00012572"/>
    </source>
</evidence>
<reference evidence="11 12" key="1">
    <citation type="submission" date="2024-10" db="EMBL/GenBank/DDBJ databases">
        <title>The Natural Products Discovery Center: Release of the First 8490 Sequenced Strains for Exploring Actinobacteria Biosynthetic Diversity.</title>
        <authorList>
            <person name="Kalkreuter E."/>
            <person name="Kautsar S.A."/>
            <person name="Yang D."/>
            <person name="Bader C.D."/>
            <person name="Teijaro C.N."/>
            <person name="Fluegel L."/>
            <person name="Davis C.M."/>
            <person name="Simpson J.R."/>
            <person name="Lauterbach L."/>
            <person name="Steele A.D."/>
            <person name="Gui C."/>
            <person name="Meng S."/>
            <person name="Li G."/>
            <person name="Viehrig K."/>
            <person name="Ye F."/>
            <person name="Su P."/>
            <person name="Kiefer A.F."/>
            <person name="Nichols A."/>
            <person name="Cepeda A.J."/>
            <person name="Yan W."/>
            <person name="Fan B."/>
            <person name="Jiang Y."/>
            <person name="Adhikari A."/>
            <person name="Zheng C.-J."/>
            <person name="Schuster L."/>
            <person name="Cowan T.M."/>
            <person name="Smanski M.J."/>
            <person name="Chevrette M.G."/>
            <person name="De Carvalho L.P.S."/>
            <person name="Shen B."/>
        </authorList>
    </citation>
    <scope>NUCLEOTIDE SEQUENCE [LARGE SCALE GENOMIC DNA]</scope>
    <source>
        <strain evidence="11 12">NPDC004045</strain>
    </source>
</reference>
<comment type="similarity">
    <text evidence="9">Belongs to the TrpF family.</text>
</comment>
<accession>A0ABW6PLN6</accession>
<organism evidence="11 12">
    <name type="scientific">Nocardia thailandica</name>
    <dbReference type="NCBI Taxonomy" id="257275"/>
    <lineage>
        <taxon>Bacteria</taxon>
        <taxon>Bacillati</taxon>
        <taxon>Actinomycetota</taxon>
        <taxon>Actinomycetes</taxon>
        <taxon>Mycobacteriales</taxon>
        <taxon>Nocardiaceae</taxon>
        <taxon>Nocardia</taxon>
    </lineage>
</organism>
<evidence type="ECO:0000256" key="5">
    <source>
        <dbReference type="ARBA" id="ARBA00022605"/>
    </source>
</evidence>
<dbReference type="PANTHER" id="PTHR42894:SF1">
    <property type="entry name" value="N-(5'-PHOSPHORIBOSYL)ANTHRANILATE ISOMERASE"/>
    <property type="match status" value="1"/>
</dbReference>
<dbReference type="SUPFAM" id="SSF51366">
    <property type="entry name" value="Ribulose-phoshate binding barrel"/>
    <property type="match status" value="1"/>
</dbReference>
<comment type="catalytic activity">
    <reaction evidence="1 9">
        <text>N-(5-phospho-beta-D-ribosyl)anthranilate = 1-(2-carboxyphenylamino)-1-deoxy-D-ribulose 5-phosphate</text>
        <dbReference type="Rhea" id="RHEA:21540"/>
        <dbReference type="ChEBI" id="CHEBI:18277"/>
        <dbReference type="ChEBI" id="CHEBI:58613"/>
        <dbReference type="EC" id="5.3.1.24"/>
    </reaction>
</comment>
<dbReference type="EMBL" id="JBIAMX010000005">
    <property type="protein sequence ID" value="MFF0543287.1"/>
    <property type="molecule type" value="Genomic_DNA"/>
</dbReference>
<evidence type="ECO:0000256" key="4">
    <source>
        <dbReference type="ARBA" id="ARBA00022272"/>
    </source>
</evidence>
<dbReference type="Pfam" id="PF00697">
    <property type="entry name" value="PRAI"/>
    <property type="match status" value="1"/>
</dbReference>
<keyword evidence="8 9" id="KW-0413">Isomerase</keyword>
<dbReference type="RefSeq" id="WP_387699950.1">
    <property type="nucleotide sequence ID" value="NZ_JBIAMX010000005.1"/>
</dbReference>
<dbReference type="InterPro" id="IPR011060">
    <property type="entry name" value="RibuloseP-bd_barrel"/>
</dbReference>
<keyword evidence="12" id="KW-1185">Reference proteome</keyword>
<sequence length="205" mass="21539">MYVKVCGLDTVAAAEVAVAAGADAVGVVMSRTSPRRRTFAEAAPIVAAVRDRVDTVLVVNDTPAAEAAEIAGRLGVAVLQLHGPYTRADFAAARAIFPRLWRATSLAEDPDLTVGTWDEELILLDAPRPGSGQRWDLSALRARRPVGNWLLAGGLNPGNVAEAVAAADPWGVDVSSGVESAPGVKDHDRVRAFLDAARGARTLER</sequence>
<keyword evidence="5 9" id="KW-0028">Amino-acid biosynthesis</keyword>
<dbReference type="InterPro" id="IPR001240">
    <property type="entry name" value="PRAI_dom"/>
</dbReference>
<evidence type="ECO:0000256" key="7">
    <source>
        <dbReference type="ARBA" id="ARBA00023141"/>
    </source>
</evidence>
<keyword evidence="7 9" id="KW-0057">Aromatic amino acid biosynthesis</keyword>
<dbReference type="HAMAP" id="MF_00135">
    <property type="entry name" value="PRAI"/>
    <property type="match status" value="1"/>
</dbReference>
<comment type="caution">
    <text evidence="11">The sequence shown here is derived from an EMBL/GenBank/DDBJ whole genome shotgun (WGS) entry which is preliminary data.</text>
</comment>
<evidence type="ECO:0000313" key="11">
    <source>
        <dbReference type="EMBL" id="MFF0543287.1"/>
    </source>
</evidence>
<dbReference type="CDD" id="cd00405">
    <property type="entry name" value="PRAI"/>
    <property type="match status" value="1"/>
</dbReference>
<dbReference type="Proteomes" id="UP001601444">
    <property type="component" value="Unassembled WGS sequence"/>
</dbReference>
<name>A0ABW6PLN6_9NOCA</name>
<dbReference type="InterPro" id="IPR013785">
    <property type="entry name" value="Aldolase_TIM"/>
</dbReference>
<dbReference type="Gene3D" id="3.20.20.70">
    <property type="entry name" value="Aldolase class I"/>
    <property type="match status" value="1"/>
</dbReference>
<dbReference type="InterPro" id="IPR044643">
    <property type="entry name" value="TrpF_fam"/>
</dbReference>